<dbReference type="EC" id="2.1.1.72" evidence="1"/>
<dbReference type="Gene3D" id="3.40.50.150">
    <property type="entry name" value="Vaccinia Virus protein VP39"/>
    <property type="match status" value="1"/>
</dbReference>
<dbReference type="InterPro" id="IPR011639">
    <property type="entry name" value="MethylTrfase_TaqI-like_dom"/>
</dbReference>
<dbReference type="Pfam" id="PF12950">
    <property type="entry name" value="TaqI_C"/>
    <property type="match status" value="1"/>
</dbReference>
<name>A0ABS4DHU5_9CHLR</name>
<evidence type="ECO:0000259" key="8">
    <source>
        <dbReference type="Pfam" id="PF07669"/>
    </source>
</evidence>
<dbReference type="InterPro" id="IPR002052">
    <property type="entry name" value="DNA_methylase_N6_adenine_CS"/>
</dbReference>
<keyword evidence="3" id="KW-0808">Transferase</keyword>
<evidence type="ECO:0000256" key="4">
    <source>
        <dbReference type="ARBA" id="ARBA00022691"/>
    </source>
</evidence>
<keyword evidence="11" id="KW-1185">Reference proteome</keyword>
<dbReference type="InterPro" id="IPR025931">
    <property type="entry name" value="TaqI_C"/>
</dbReference>
<keyword evidence="5" id="KW-0680">Restriction system</keyword>
<comment type="catalytic activity">
    <reaction evidence="7">
        <text>a 2'-deoxyadenosine in DNA + S-adenosyl-L-methionine = an N(6)-methyl-2'-deoxyadenosine in DNA + S-adenosyl-L-homocysteine + H(+)</text>
        <dbReference type="Rhea" id="RHEA:15197"/>
        <dbReference type="Rhea" id="RHEA-COMP:12418"/>
        <dbReference type="Rhea" id="RHEA-COMP:12419"/>
        <dbReference type="ChEBI" id="CHEBI:15378"/>
        <dbReference type="ChEBI" id="CHEBI:57856"/>
        <dbReference type="ChEBI" id="CHEBI:59789"/>
        <dbReference type="ChEBI" id="CHEBI:90615"/>
        <dbReference type="ChEBI" id="CHEBI:90616"/>
        <dbReference type="EC" id="2.1.1.72"/>
    </reaction>
</comment>
<feature type="domain" description="Type II methyltransferase M.TaqI-like" evidence="8">
    <location>
        <begin position="467"/>
        <end position="686"/>
    </location>
</feature>
<dbReference type="Proteomes" id="UP001193081">
    <property type="component" value="Unassembled WGS sequence"/>
</dbReference>
<dbReference type="InterPro" id="IPR050953">
    <property type="entry name" value="N4_N6_ade-DNA_methylase"/>
</dbReference>
<dbReference type="PROSITE" id="PS00092">
    <property type="entry name" value="N6_MTASE"/>
    <property type="match status" value="1"/>
</dbReference>
<evidence type="ECO:0000256" key="5">
    <source>
        <dbReference type="ARBA" id="ARBA00022747"/>
    </source>
</evidence>
<evidence type="ECO:0000256" key="1">
    <source>
        <dbReference type="ARBA" id="ARBA00011900"/>
    </source>
</evidence>
<evidence type="ECO:0000256" key="3">
    <source>
        <dbReference type="ARBA" id="ARBA00022679"/>
    </source>
</evidence>
<dbReference type="PRINTS" id="PR00507">
    <property type="entry name" value="N12N6MTFRASE"/>
</dbReference>
<dbReference type="GO" id="GO:0008168">
    <property type="term" value="F:methyltransferase activity"/>
    <property type="evidence" value="ECO:0007669"/>
    <property type="project" value="UniProtKB-KW"/>
</dbReference>
<dbReference type="PANTHER" id="PTHR33841:SF1">
    <property type="entry name" value="DNA METHYLTRANSFERASE A"/>
    <property type="match status" value="1"/>
</dbReference>
<feature type="domain" description="TaqI-like C-terminal specificity" evidence="9">
    <location>
        <begin position="817"/>
        <end position="966"/>
    </location>
</feature>
<dbReference type="RefSeq" id="WP_205712772.1">
    <property type="nucleotide sequence ID" value="NZ_SIJK02000139.1"/>
</dbReference>
<protein>
    <recommendedName>
        <fullName evidence="1">site-specific DNA-methyltransferase (adenine-specific)</fullName>
        <ecNumber evidence="1">2.1.1.72</ecNumber>
    </recommendedName>
</protein>
<evidence type="ECO:0000313" key="11">
    <source>
        <dbReference type="Proteomes" id="UP001193081"/>
    </source>
</evidence>
<proteinExistence type="predicted"/>
<sequence>MSLLATIQQHLDAAAQAESLRDLFAQTLGWGRLAGAGQQLRVGAPVQLTLVAQPLAQLGGLPVFRLVWPEAKPPTVMQRRAVYHALAPVAREHLLCYVTQDGRHVAFVWARDRGGQRVELRTLPYEQGSSARTTLERLAVLAFRFDDFDLFGELPTARVLERLNEAFDVEVVTRQFFATYRACFEQAEAALRGIDDAHARRLWVQKLFNRLMFIVFLERKGWLSYAGRTDYLRALWQAHVRERVDDPQANFYTSRLKLLFFAGLNTPHEVNVVAIKRNHVLEERIGRVPYLNGGLFEEEPDDRDDAIVVPDVALEEVLTDLFYRFNFTVSESTPFDIEVAVDPEMLGKVFEELVTGRHESGSYYTPRPIVAFMCREGLKGYLQHQLPHEAPAALAAFVDARGAADLNNPEAVLAALKRVRACDPACGSGAYLLGMLQELLALRAGLFAARKVDPVTTYQRKLEIIQNNIYGVDLDPFAVNIARLRLWLSLVVDYEGDDPPPLPNLDYKVEVGDSLTAPDPSGGLQPDMFRKQQIADLFALKEHYLRAHGSEKATLRAQVAAHEREITAWAHPKGGIQGFDWAVEFAEVFAEGGFDIVVANPPYVRQELIKALKPTLKSIYPDVYVGTADLYVYFYARALQSLRDGGMLCFITPNKWFRAGYGEKLRSLMQQLDLRILIDFGDAPVFQATTYPSIIIASKQAPTAGKQVLALTWASGRPLGEFLEVVEQANQAQMQRSATASGIEQRYLSSSGWNLAGNATYRWLEQMKASGKPLGEYVQGRIYRGLVTGLNDAFVIDGATRDQLIKKHSLSKQILKPWLRGRDVKRWRIESNDLWLCYIGWDTVITDYPAILDHLKQFEAELKTRPEVQQGRYPWYALSRYAADYWQEYEIPKVLIPSIIEKSSFVSDKEGFFSNDKTSICIAEDINFTTAILNSSLSWFYLTQIASSKQGGFYEAKPMYISQIPIPNAPADERKAIGALAKQCLKARGQGAQVAAWEAEIDERVARLYGLSAADLAGLRGE</sequence>
<dbReference type="GO" id="GO:0032259">
    <property type="term" value="P:methylation"/>
    <property type="evidence" value="ECO:0007669"/>
    <property type="project" value="UniProtKB-KW"/>
</dbReference>
<evidence type="ECO:0000256" key="6">
    <source>
        <dbReference type="ARBA" id="ARBA00023125"/>
    </source>
</evidence>
<evidence type="ECO:0000256" key="7">
    <source>
        <dbReference type="ARBA" id="ARBA00047942"/>
    </source>
</evidence>
<gene>
    <name evidence="10" type="ORF">EYB53_025115</name>
</gene>
<evidence type="ECO:0000313" key="10">
    <source>
        <dbReference type="EMBL" id="MBP1469014.1"/>
    </source>
</evidence>
<keyword evidence="2 10" id="KW-0489">Methyltransferase</keyword>
<keyword evidence="4" id="KW-0949">S-adenosyl-L-methionine</keyword>
<dbReference type="EMBL" id="SIJK02000139">
    <property type="protein sequence ID" value="MBP1469014.1"/>
    <property type="molecule type" value="Genomic_DNA"/>
</dbReference>
<dbReference type="PANTHER" id="PTHR33841">
    <property type="entry name" value="DNA METHYLTRANSFERASE YEEA-RELATED"/>
    <property type="match status" value="1"/>
</dbReference>
<evidence type="ECO:0000259" key="9">
    <source>
        <dbReference type="Pfam" id="PF12950"/>
    </source>
</evidence>
<dbReference type="InterPro" id="IPR029063">
    <property type="entry name" value="SAM-dependent_MTases_sf"/>
</dbReference>
<keyword evidence="6" id="KW-0238">DNA-binding</keyword>
<reference evidence="10 11" key="1">
    <citation type="submission" date="2021-03" db="EMBL/GenBank/DDBJ databases">
        <authorList>
            <person name="Grouzdev D.S."/>
        </authorList>
    </citation>
    <scope>NUCLEOTIDE SEQUENCE [LARGE SCALE GENOMIC DNA]</scope>
    <source>
        <strain evidence="10 11">M50-1</strain>
    </source>
</reference>
<comment type="caution">
    <text evidence="10">The sequence shown here is derived from an EMBL/GenBank/DDBJ whole genome shotgun (WGS) entry which is preliminary data.</text>
</comment>
<dbReference type="SUPFAM" id="SSF53335">
    <property type="entry name" value="S-adenosyl-L-methionine-dependent methyltransferases"/>
    <property type="match status" value="1"/>
</dbReference>
<accession>A0ABS4DHU5</accession>
<organism evidence="10 11">
    <name type="scientific">Candidatus Chloroploca mongolica</name>
    <dbReference type="NCBI Taxonomy" id="2528176"/>
    <lineage>
        <taxon>Bacteria</taxon>
        <taxon>Bacillati</taxon>
        <taxon>Chloroflexota</taxon>
        <taxon>Chloroflexia</taxon>
        <taxon>Chloroflexales</taxon>
        <taxon>Chloroflexineae</taxon>
        <taxon>Oscillochloridaceae</taxon>
        <taxon>Candidatus Chloroploca</taxon>
    </lineage>
</organism>
<evidence type="ECO:0000256" key="2">
    <source>
        <dbReference type="ARBA" id="ARBA00022603"/>
    </source>
</evidence>
<dbReference type="Pfam" id="PF07669">
    <property type="entry name" value="Eco57I"/>
    <property type="match status" value="1"/>
</dbReference>